<reference evidence="21 22" key="1">
    <citation type="journal article" date="2019" name="Nat. Ecol. Evol.">
        <title>Megaphylogeny resolves global patterns of mushroom evolution.</title>
        <authorList>
            <person name="Varga T."/>
            <person name="Krizsan K."/>
            <person name="Foldi C."/>
            <person name="Dima B."/>
            <person name="Sanchez-Garcia M."/>
            <person name="Sanchez-Ramirez S."/>
            <person name="Szollosi G.J."/>
            <person name="Szarkandi J.G."/>
            <person name="Papp V."/>
            <person name="Albert L."/>
            <person name="Andreopoulos W."/>
            <person name="Angelini C."/>
            <person name="Antonin V."/>
            <person name="Barry K.W."/>
            <person name="Bougher N.L."/>
            <person name="Buchanan P."/>
            <person name="Buyck B."/>
            <person name="Bense V."/>
            <person name="Catcheside P."/>
            <person name="Chovatia M."/>
            <person name="Cooper J."/>
            <person name="Damon W."/>
            <person name="Desjardin D."/>
            <person name="Finy P."/>
            <person name="Geml J."/>
            <person name="Haridas S."/>
            <person name="Hughes K."/>
            <person name="Justo A."/>
            <person name="Karasinski D."/>
            <person name="Kautmanova I."/>
            <person name="Kiss B."/>
            <person name="Kocsube S."/>
            <person name="Kotiranta H."/>
            <person name="LaButti K.M."/>
            <person name="Lechner B.E."/>
            <person name="Liimatainen K."/>
            <person name="Lipzen A."/>
            <person name="Lukacs Z."/>
            <person name="Mihaltcheva S."/>
            <person name="Morgado L.N."/>
            <person name="Niskanen T."/>
            <person name="Noordeloos M.E."/>
            <person name="Ohm R.A."/>
            <person name="Ortiz-Santana B."/>
            <person name="Ovrebo C."/>
            <person name="Racz N."/>
            <person name="Riley R."/>
            <person name="Savchenko A."/>
            <person name="Shiryaev A."/>
            <person name="Soop K."/>
            <person name="Spirin V."/>
            <person name="Szebenyi C."/>
            <person name="Tomsovsky M."/>
            <person name="Tulloss R.E."/>
            <person name="Uehling J."/>
            <person name="Grigoriev I.V."/>
            <person name="Vagvolgyi C."/>
            <person name="Papp T."/>
            <person name="Martin F.M."/>
            <person name="Miettinen O."/>
            <person name="Hibbett D.S."/>
            <person name="Nagy L.G."/>
        </authorList>
    </citation>
    <scope>NUCLEOTIDE SEQUENCE [LARGE SCALE GENOMIC DNA]</scope>
    <source>
        <strain evidence="21 22">CBS 166.37</strain>
    </source>
</reference>
<dbReference type="InterPro" id="IPR050928">
    <property type="entry name" value="ATP-dep_Zn_Metalloprotease"/>
</dbReference>
<evidence type="ECO:0000256" key="2">
    <source>
        <dbReference type="ARBA" id="ARBA00004225"/>
    </source>
</evidence>
<dbReference type="PANTHER" id="PTHR43655">
    <property type="entry name" value="ATP-DEPENDENT PROTEASE"/>
    <property type="match status" value="1"/>
</dbReference>
<evidence type="ECO:0000256" key="14">
    <source>
        <dbReference type="ARBA" id="ARBA00023128"/>
    </source>
</evidence>
<dbReference type="InterPro" id="IPR003960">
    <property type="entry name" value="ATPase_AAA_CS"/>
</dbReference>
<dbReference type="AlphaFoldDB" id="A0A5C3LUQ9"/>
<keyword evidence="13" id="KW-0482">Metalloprotease</keyword>
<dbReference type="Pfam" id="PF06480">
    <property type="entry name" value="FtsH_ext"/>
    <property type="match status" value="1"/>
</dbReference>
<evidence type="ECO:0000256" key="18">
    <source>
        <dbReference type="SAM" id="MobiDB-lite"/>
    </source>
</evidence>
<dbReference type="Proteomes" id="UP000308652">
    <property type="component" value="Unassembled WGS sequence"/>
</dbReference>
<comment type="catalytic activity">
    <reaction evidence="16">
        <text>ATP + H2O = ADP + phosphate + H(+)</text>
        <dbReference type="Rhea" id="RHEA:13065"/>
        <dbReference type="ChEBI" id="CHEBI:15377"/>
        <dbReference type="ChEBI" id="CHEBI:15378"/>
        <dbReference type="ChEBI" id="CHEBI:30616"/>
        <dbReference type="ChEBI" id="CHEBI:43474"/>
        <dbReference type="ChEBI" id="CHEBI:456216"/>
    </reaction>
    <physiologicalReaction direction="left-to-right" evidence="16">
        <dbReference type="Rhea" id="RHEA:13066"/>
    </physiologicalReaction>
</comment>
<accession>A0A5C3LUQ9</accession>
<dbReference type="GO" id="GO:0030163">
    <property type="term" value="P:protein catabolic process"/>
    <property type="evidence" value="ECO:0007669"/>
    <property type="project" value="UniProtKB-ARBA"/>
</dbReference>
<dbReference type="InterPro" id="IPR011546">
    <property type="entry name" value="Pept_M41_FtsH_extracell"/>
</dbReference>
<feature type="region of interest" description="Disordered" evidence="18">
    <location>
        <begin position="623"/>
        <end position="665"/>
    </location>
</feature>
<organism evidence="21 22">
    <name type="scientific">Crucibulum laeve</name>
    <dbReference type="NCBI Taxonomy" id="68775"/>
    <lineage>
        <taxon>Eukaryota</taxon>
        <taxon>Fungi</taxon>
        <taxon>Dikarya</taxon>
        <taxon>Basidiomycota</taxon>
        <taxon>Agaricomycotina</taxon>
        <taxon>Agaricomycetes</taxon>
        <taxon>Agaricomycetidae</taxon>
        <taxon>Agaricales</taxon>
        <taxon>Agaricineae</taxon>
        <taxon>Nidulariaceae</taxon>
        <taxon>Crucibulum</taxon>
    </lineage>
</organism>
<dbReference type="NCBIfam" id="TIGR01241">
    <property type="entry name" value="FtsH_fam"/>
    <property type="match status" value="1"/>
</dbReference>
<sequence length="665" mass="72564">MAASAVAYLAYSNSGVSNSREITWQEFRTAFLDKGLVEKLTVVNNHKVRVKLHSNATGSMYPTGTLSGEYHFSIGSVEAFERKLDEAQQELGIPSHERIPVAYQDEISAVGAILNFAPTVLMLGFLYWMSRRSSGGSGGGIFSIGKSRAKLFNQDTDVKVKFKDVAGMDEAKEEIMEFVKFLKEPAKYEKLGAKIPRGAILSGPPGTGKTLLAKATAGEASVPFLSVSGSEFVEMFVGVGSSRVRDLFASAKKNAPCIIFVDEIDAIGKSRAKSGSFGGGNDERESTLNQLLVEMDGFGTNEHIVVLAGTNRPDVLDPALMRPGRFDRHIAIDRPDVSGRKGIYMVHLRPLRLAEELAKDMGSFAQKLAVLTPGFSGADIANVCNEAALHAARKGSDYVGSINFDTAIERVIVGLEKKSRVLSPEEKKTVAYHEAGHAICGWFLEHADPLLKVSIIPRGAGALGYAQYLPADRYLLSTPQMNDRICMTLGGRVSEEIFFGPENITTGAQDDLQKITRMAFEACANYGMNDVIGPVSYGGDRATKEGMTKPFSEKTAEMLDFEVRKMITNAYERTRILLTEHREDVEKVAKLLLDKEVITREDMINLLGKRPFIGRSDDMDKWLDEHRGETSAPPPLEGSPQAEVDDPAPIPGLATAKALDDTRLL</sequence>
<keyword evidence="5" id="KW-0645">Protease</keyword>
<keyword evidence="14" id="KW-0496">Mitochondrion</keyword>
<evidence type="ECO:0000256" key="16">
    <source>
        <dbReference type="ARBA" id="ARBA00048778"/>
    </source>
</evidence>
<evidence type="ECO:0000256" key="17">
    <source>
        <dbReference type="RuleBase" id="RU003651"/>
    </source>
</evidence>
<dbReference type="InterPro" id="IPR000642">
    <property type="entry name" value="Peptidase_M41"/>
</dbReference>
<name>A0A5C3LUQ9_9AGAR</name>
<keyword evidence="12 19" id="KW-1133">Transmembrane helix</keyword>
<gene>
    <name evidence="21" type="ORF">BDQ12DRAFT_699361</name>
</gene>
<dbReference type="FunFam" id="3.40.1690.20:FF:000003">
    <property type="entry name" value="Mitochondrial inner membrane AAA protease Yta12, putative"/>
    <property type="match status" value="1"/>
</dbReference>
<feature type="transmembrane region" description="Helical" evidence="19">
    <location>
        <begin position="107"/>
        <end position="129"/>
    </location>
</feature>
<keyword evidence="11 17" id="KW-0067">ATP-binding</keyword>
<dbReference type="FunFam" id="1.10.8.60:FF:000019">
    <property type="entry name" value="AFG3-like AAA ATPase 2"/>
    <property type="match status" value="1"/>
</dbReference>
<dbReference type="InterPro" id="IPR041569">
    <property type="entry name" value="AAA_lid_3"/>
</dbReference>
<evidence type="ECO:0000256" key="15">
    <source>
        <dbReference type="ARBA" id="ARBA00023136"/>
    </source>
</evidence>
<evidence type="ECO:0000256" key="12">
    <source>
        <dbReference type="ARBA" id="ARBA00022989"/>
    </source>
</evidence>
<evidence type="ECO:0000259" key="20">
    <source>
        <dbReference type="SMART" id="SM00382"/>
    </source>
</evidence>
<dbReference type="Gene3D" id="3.40.50.300">
    <property type="entry name" value="P-loop containing nucleotide triphosphate hydrolases"/>
    <property type="match status" value="1"/>
</dbReference>
<dbReference type="CDD" id="cd19501">
    <property type="entry name" value="RecA-like_FtsH"/>
    <property type="match status" value="1"/>
</dbReference>
<dbReference type="EMBL" id="ML213611">
    <property type="protein sequence ID" value="TFK36834.1"/>
    <property type="molecule type" value="Genomic_DNA"/>
</dbReference>
<evidence type="ECO:0000256" key="11">
    <source>
        <dbReference type="ARBA" id="ARBA00022840"/>
    </source>
</evidence>
<dbReference type="Pfam" id="PF01434">
    <property type="entry name" value="Peptidase_M41"/>
    <property type="match status" value="1"/>
</dbReference>
<evidence type="ECO:0000256" key="19">
    <source>
        <dbReference type="SAM" id="Phobius"/>
    </source>
</evidence>
<dbReference type="GO" id="GO:0034982">
    <property type="term" value="P:mitochondrial protein processing"/>
    <property type="evidence" value="ECO:0007669"/>
    <property type="project" value="TreeGrafter"/>
</dbReference>
<dbReference type="InterPro" id="IPR003959">
    <property type="entry name" value="ATPase_AAA_core"/>
</dbReference>
<dbReference type="GO" id="GO:0005524">
    <property type="term" value="F:ATP binding"/>
    <property type="evidence" value="ECO:0007669"/>
    <property type="project" value="UniProtKB-KW"/>
</dbReference>
<dbReference type="Pfam" id="PF00004">
    <property type="entry name" value="AAA"/>
    <property type="match status" value="1"/>
</dbReference>
<dbReference type="PANTHER" id="PTHR43655:SF2">
    <property type="entry name" value="AFG3 LIKE MATRIX AAA PEPTIDASE SUBUNIT 2, ISOFORM A"/>
    <property type="match status" value="1"/>
</dbReference>
<dbReference type="Pfam" id="PF17862">
    <property type="entry name" value="AAA_lid_3"/>
    <property type="match status" value="1"/>
</dbReference>
<dbReference type="SUPFAM" id="SSF140990">
    <property type="entry name" value="FtsH protease domain-like"/>
    <property type="match status" value="1"/>
</dbReference>
<dbReference type="SMART" id="SM00382">
    <property type="entry name" value="AAA"/>
    <property type="match status" value="1"/>
</dbReference>
<comment type="similarity">
    <text evidence="17">Belongs to the AAA ATPase family.</text>
</comment>
<evidence type="ECO:0000256" key="8">
    <source>
        <dbReference type="ARBA" id="ARBA00022741"/>
    </source>
</evidence>
<keyword evidence="8 17" id="KW-0547">Nucleotide-binding</keyword>
<comment type="similarity">
    <text evidence="3">In the C-terminal section; belongs to the peptidase M41 family.</text>
</comment>
<evidence type="ECO:0000313" key="21">
    <source>
        <dbReference type="EMBL" id="TFK36834.1"/>
    </source>
</evidence>
<dbReference type="InterPro" id="IPR027417">
    <property type="entry name" value="P-loop_NTPase"/>
</dbReference>
<dbReference type="GO" id="GO:0016887">
    <property type="term" value="F:ATP hydrolysis activity"/>
    <property type="evidence" value="ECO:0007669"/>
    <property type="project" value="InterPro"/>
</dbReference>
<dbReference type="InterPro" id="IPR037219">
    <property type="entry name" value="Peptidase_M41-like"/>
</dbReference>
<evidence type="ECO:0000256" key="10">
    <source>
        <dbReference type="ARBA" id="ARBA00022833"/>
    </source>
</evidence>
<comment type="subcellular location">
    <subcellularLocation>
        <location evidence="2">Mitochondrion membrane</location>
        <topology evidence="2">Multi-pass membrane protein</topology>
    </subcellularLocation>
</comment>
<evidence type="ECO:0000256" key="1">
    <source>
        <dbReference type="ARBA" id="ARBA00001947"/>
    </source>
</evidence>
<keyword evidence="15 19" id="KW-0472">Membrane</keyword>
<dbReference type="GO" id="GO:0008270">
    <property type="term" value="F:zinc ion binding"/>
    <property type="evidence" value="ECO:0007669"/>
    <property type="project" value="InterPro"/>
</dbReference>
<dbReference type="STRING" id="68775.A0A5C3LUQ9"/>
<evidence type="ECO:0000256" key="4">
    <source>
        <dbReference type="ARBA" id="ARBA00010550"/>
    </source>
</evidence>
<dbReference type="Gene3D" id="1.20.58.760">
    <property type="entry name" value="Peptidase M41"/>
    <property type="match status" value="1"/>
</dbReference>
<dbReference type="Gene3D" id="1.10.8.60">
    <property type="match status" value="1"/>
</dbReference>
<evidence type="ECO:0000256" key="6">
    <source>
        <dbReference type="ARBA" id="ARBA00022692"/>
    </source>
</evidence>
<feature type="domain" description="AAA+ ATPase" evidence="20">
    <location>
        <begin position="195"/>
        <end position="336"/>
    </location>
</feature>
<keyword evidence="22" id="KW-1185">Reference proteome</keyword>
<evidence type="ECO:0000256" key="5">
    <source>
        <dbReference type="ARBA" id="ARBA00022670"/>
    </source>
</evidence>
<dbReference type="FunFam" id="1.20.58.760:FF:000003">
    <property type="entry name" value="AFG3-like AAA ATPase 2"/>
    <property type="match status" value="1"/>
</dbReference>
<keyword evidence="7" id="KW-0479">Metal-binding</keyword>
<evidence type="ECO:0000313" key="22">
    <source>
        <dbReference type="Proteomes" id="UP000308652"/>
    </source>
</evidence>
<protein>
    <submittedName>
        <fullName evidence="21">Peptidase family M41-domain-containing protein</fullName>
    </submittedName>
</protein>
<dbReference type="HAMAP" id="MF_01458">
    <property type="entry name" value="FtsH"/>
    <property type="match status" value="1"/>
</dbReference>
<dbReference type="PROSITE" id="PS00674">
    <property type="entry name" value="AAA"/>
    <property type="match status" value="1"/>
</dbReference>
<evidence type="ECO:0000256" key="7">
    <source>
        <dbReference type="ARBA" id="ARBA00022723"/>
    </source>
</evidence>
<evidence type="ECO:0000256" key="9">
    <source>
        <dbReference type="ARBA" id="ARBA00022801"/>
    </source>
</evidence>
<dbReference type="GO" id="GO:0004222">
    <property type="term" value="F:metalloendopeptidase activity"/>
    <property type="evidence" value="ECO:0007669"/>
    <property type="project" value="InterPro"/>
</dbReference>
<keyword evidence="10" id="KW-0862">Zinc</keyword>
<dbReference type="FunFam" id="3.40.50.300:FF:000001">
    <property type="entry name" value="ATP-dependent zinc metalloprotease FtsH"/>
    <property type="match status" value="1"/>
</dbReference>
<dbReference type="SUPFAM" id="SSF52540">
    <property type="entry name" value="P-loop containing nucleoside triphosphate hydrolases"/>
    <property type="match status" value="1"/>
</dbReference>
<dbReference type="InterPro" id="IPR003593">
    <property type="entry name" value="AAA+_ATPase"/>
</dbReference>
<dbReference type="OrthoDB" id="1413014at2759"/>
<evidence type="ECO:0000256" key="13">
    <source>
        <dbReference type="ARBA" id="ARBA00023049"/>
    </source>
</evidence>
<evidence type="ECO:0000256" key="3">
    <source>
        <dbReference type="ARBA" id="ARBA00010044"/>
    </source>
</evidence>
<dbReference type="GO" id="GO:0005745">
    <property type="term" value="C:m-AAA complex"/>
    <property type="evidence" value="ECO:0007669"/>
    <property type="project" value="TreeGrafter"/>
</dbReference>
<proteinExistence type="inferred from homology"/>
<keyword evidence="9" id="KW-0378">Hydrolase</keyword>
<dbReference type="InterPro" id="IPR005936">
    <property type="entry name" value="FtsH"/>
</dbReference>
<keyword evidence="6 19" id="KW-0812">Transmembrane</keyword>
<dbReference type="GO" id="GO:0004176">
    <property type="term" value="F:ATP-dependent peptidase activity"/>
    <property type="evidence" value="ECO:0007669"/>
    <property type="project" value="InterPro"/>
</dbReference>
<comment type="similarity">
    <text evidence="4">In the N-terminal section; belongs to the AAA ATPase family.</text>
</comment>
<comment type="cofactor">
    <cofactor evidence="1">
        <name>Zn(2+)</name>
        <dbReference type="ChEBI" id="CHEBI:29105"/>
    </cofactor>
</comment>
<dbReference type="Gene3D" id="3.40.1690.20">
    <property type="match status" value="1"/>
</dbReference>